<dbReference type="NCBIfam" id="TIGR04057">
    <property type="entry name" value="SusC_RagA_signa"/>
    <property type="match status" value="1"/>
</dbReference>
<evidence type="ECO:0000313" key="11">
    <source>
        <dbReference type="Proteomes" id="UP001560573"/>
    </source>
</evidence>
<evidence type="ECO:0000256" key="2">
    <source>
        <dbReference type="ARBA" id="ARBA00022448"/>
    </source>
</evidence>
<dbReference type="SUPFAM" id="SSF56935">
    <property type="entry name" value="Porins"/>
    <property type="match status" value="1"/>
</dbReference>
<evidence type="ECO:0000256" key="6">
    <source>
        <dbReference type="ARBA" id="ARBA00023237"/>
    </source>
</evidence>
<accession>A0ABV3ZC55</accession>
<keyword evidence="11" id="KW-1185">Reference proteome</keyword>
<keyword evidence="6 7" id="KW-0998">Cell outer membrane</keyword>
<dbReference type="Proteomes" id="UP001560573">
    <property type="component" value="Unassembled WGS sequence"/>
</dbReference>
<dbReference type="SUPFAM" id="SSF49464">
    <property type="entry name" value="Carboxypeptidase regulatory domain-like"/>
    <property type="match status" value="1"/>
</dbReference>
<comment type="similarity">
    <text evidence="7">Belongs to the TonB-dependent receptor family.</text>
</comment>
<evidence type="ECO:0000313" key="10">
    <source>
        <dbReference type="EMBL" id="MEX6687457.1"/>
    </source>
</evidence>
<evidence type="ECO:0000256" key="3">
    <source>
        <dbReference type="ARBA" id="ARBA00022452"/>
    </source>
</evidence>
<feature type="signal peptide" evidence="8">
    <location>
        <begin position="1"/>
        <end position="25"/>
    </location>
</feature>
<evidence type="ECO:0000259" key="9">
    <source>
        <dbReference type="Pfam" id="PF07715"/>
    </source>
</evidence>
<keyword evidence="2 7" id="KW-0813">Transport</keyword>
<reference evidence="10 11" key="1">
    <citation type="submission" date="2023-07" db="EMBL/GenBank/DDBJ databases">
        <authorList>
            <person name="Lian W.-H."/>
        </authorList>
    </citation>
    <scope>NUCLEOTIDE SEQUENCE [LARGE SCALE GENOMIC DNA]</scope>
    <source>
        <strain evidence="10 11">SYSU DXS3180</strain>
    </source>
</reference>
<name>A0ABV3ZC55_9BACT</name>
<dbReference type="NCBIfam" id="TIGR04056">
    <property type="entry name" value="OMP_RagA_SusC"/>
    <property type="match status" value="1"/>
</dbReference>
<evidence type="ECO:0000256" key="7">
    <source>
        <dbReference type="PROSITE-ProRule" id="PRU01360"/>
    </source>
</evidence>
<dbReference type="InterPro" id="IPR012910">
    <property type="entry name" value="Plug_dom"/>
</dbReference>
<dbReference type="InterPro" id="IPR039426">
    <property type="entry name" value="TonB-dep_rcpt-like"/>
</dbReference>
<organism evidence="10 11">
    <name type="scientific">Danxiaibacter flavus</name>
    <dbReference type="NCBI Taxonomy" id="3049108"/>
    <lineage>
        <taxon>Bacteria</taxon>
        <taxon>Pseudomonadati</taxon>
        <taxon>Bacteroidota</taxon>
        <taxon>Chitinophagia</taxon>
        <taxon>Chitinophagales</taxon>
        <taxon>Chitinophagaceae</taxon>
        <taxon>Danxiaibacter</taxon>
    </lineage>
</organism>
<comment type="caution">
    <text evidence="10">The sequence shown here is derived from an EMBL/GenBank/DDBJ whole genome shotgun (WGS) entry which is preliminary data.</text>
</comment>
<dbReference type="InterPro" id="IPR008969">
    <property type="entry name" value="CarboxyPept-like_regulatory"/>
</dbReference>
<dbReference type="Gene3D" id="2.60.40.1120">
    <property type="entry name" value="Carboxypeptidase-like, regulatory domain"/>
    <property type="match status" value="1"/>
</dbReference>
<proteinExistence type="inferred from homology"/>
<dbReference type="PROSITE" id="PS51257">
    <property type="entry name" value="PROKAR_LIPOPROTEIN"/>
    <property type="match status" value="1"/>
</dbReference>
<dbReference type="InterPro" id="IPR023997">
    <property type="entry name" value="TonB-dep_OMP_SusC/RagA_CS"/>
</dbReference>
<dbReference type="Gene3D" id="2.170.130.10">
    <property type="entry name" value="TonB-dependent receptor, plug domain"/>
    <property type="match status" value="1"/>
</dbReference>
<evidence type="ECO:0000256" key="1">
    <source>
        <dbReference type="ARBA" id="ARBA00004571"/>
    </source>
</evidence>
<dbReference type="Pfam" id="PF13715">
    <property type="entry name" value="CarbopepD_reg_2"/>
    <property type="match status" value="1"/>
</dbReference>
<protein>
    <submittedName>
        <fullName evidence="10">TonB-dependent receptor</fullName>
    </submittedName>
</protein>
<keyword evidence="5 7" id="KW-0472">Membrane</keyword>
<evidence type="ECO:0000256" key="5">
    <source>
        <dbReference type="ARBA" id="ARBA00023136"/>
    </source>
</evidence>
<dbReference type="Gene3D" id="2.40.170.20">
    <property type="entry name" value="TonB-dependent receptor, beta-barrel domain"/>
    <property type="match status" value="1"/>
</dbReference>
<dbReference type="Pfam" id="PF07715">
    <property type="entry name" value="Plug"/>
    <property type="match status" value="1"/>
</dbReference>
<dbReference type="InterPro" id="IPR036942">
    <property type="entry name" value="Beta-barrel_TonB_sf"/>
</dbReference>
<dbReference type="EMBL" id="JAULBC010000002">
    <property type="protein sequence ID" value="MEX6687457.1"/>
    <property type="molecule type" value="Genomic_DNA"/>
</dbReference>
<feature type="chain" id="PRO_5045689968" evidence="8">
    <location>
        <begin position="26"/>
        <end position="1100"/>
    </location>
</feature>
<dbReference type="PROSITE" id="PS52016">
    <property type="entry name" value="TONB_DEPENDENT_REC_3"/>
    <property type="match status" value="1"/>
</dbReference>
<keyword evidence="10" id="KW-0675">Receptor</keyword>
<feature type="domain" description="TonB-dependent receptor plug" evidence="9">
    <location>
        <begin position="119"/>
        <end position="224"/>
    </location>
</feature>
<dbReference type="InterPro" id="IPR037066">
    <property type="entry name" value="Plug_dom_sf"/>
</dbReference>
<dbReference type="InterPro" id="IPR023996">
    <property type="entry name" value="TonB-dep_OMP_SusC/RagA"/>
</dbReference>
<evidence type="ECO:0000256" key="8">
    <source>
        <dbReference type="SAM" id="SignalP"/>
    </source>
</evidence>
<gene>
    <name evidence="10" type="ORF">QTN47_08150</name>
</gene>
<evidence type="ECO:0000256" key="4">
    <source>
        <dbReference type="ARBA" id="ARBA00022692"/>
    </source>
</evidence>
<comment type="subcellular location">
    <subcellularLocation>
        <location evidence="1 7">Cell outer membrane</location>
        <topology evidence="1 7">Multi-pass membrane protein</topology>
    </subcellularLocation>
</comment>
<dbReference type="RefSeq" id="WP_369328863.1">
    <property type="nucleotide sequence ID" value="NZ_JAULBC010000002.1"/>
</dbReference>
<sequence length="1100" mass="119311">MANKLACFLILLTLSCSLFVLQAKAQTGKVTGKVLSENGSAPLQGANVNVKGKLTTVETGPDGSFTIQASDDDILVISYVGYVKKETPVAGKTSFSISLSQQDAKLDEVVVVGYGTQSRRNVTSSIAKLDNAVLQNAPRANVGGALQGTVPGLQVVNASGAPGAAPLILLRGGASINSPGAPLVVVDGVIRPFNDIAAEDIASIEVLKDAASTAIYGARASNGVILITTKQGKAGAAQISYKFTGGYNKRRDGYEYMNAKDYIYYNRLGNLNAGRTLNAVNGSRGYGLLTDAANLASFDIRAYTPDNSNLLSMGWDTVGDPYGGTIIFKDHGKEIENLVFRNTYTQDHYVNVTGGNDRGRYFASFDYYNEDGVIVGSSYKRYSGDLSGSYKIKPNVEVATGVTLSTSSQIGALASDANTLYRSMALWPTFNPWLDSAKTKPNPGNSISDGNPLYWLGKYKRSNEVNRIAANASVKWDILPGLFFKASGNIYLQETVNQSFTQFTQTYSQLFGNPPSGDTTRTATAAFSRNFQQTYNGILNYTKNFGKHGFNVMVGAESYNIKSLGMQVQGTKAATDNISTVNASTLFAAGNNTSSSSEFAILSTFGRLNYDYAQKYLLTVVFRRDGVSSLAAANRYGVFPGMSAGWNMHKEKFYTKAGLDRIVNTFKPRISYGENGNVNQNSIGPYDVQGVYSSQGNYNGSAGFLNTGIINSSLEWEKSKTTDIGVDFSVLNNRVTVMFDYFDRRSYNLLTNLALPSYAGFSSVLTNYGTFQNKGYEFNVNANILNLSNGFTWNMSANGSFVKNKILQLPANGQPNNRQGGFDVWDEHTKQLKHVGGLQEGSAIGDIYAYKQVGIFKDDKEIAAVAGNRYDAVAKITGPNLAAGSGGRITPGDVNWLDVKGNDTIDSRDQVYIGNIYPKWTGGFTTTFGYKGFTLYSRFEFALGHTIYNDLVARTLGNYQGTFNYITLQKSAWSPQHTETDIPKVYYADQVVGSKQNYTRGNNANAVLNGNNSRFYEKGDYLACREITLSYDFARQLLAHTKVLSQARVYVSANNLFYVTKFSGPSPEPPVAQGTSSITGVYVGSYPTPKTFVLGVQVSF</sequence>
<keyword evidence="4 7" id="KW-0812">Transmembrane</keyword>
<keyword evidence="8" id="KW-0732">Signal</keyword>
<keyword evidence="3 7" id="KW-1134">Transmembrane beta strand</keyword>